<dbReference type="AlphaFoldDB" id="A0AA88CT19"/>
<reference evidence="1" key="1">
    <citation type="submission" date="2023-07" db="EMBL/GenBank/DDBJ databases">
        <title>draft genome sequence of fig (Ficus carica).</title>
        <authorList>
            <person name="Takahashi T."/>
            <person name="Nishimura K."/>
        </authorList>
    </citation>
    <scope>NUCLEOTIDE SEQUENCE</scope>
</reference>
<name>A0AA88CT19_FICCA</name>
<comment type="caution">
    <text evidence="1">The sequence shown here is derived from an EMBL/GenBank/DDBJ whole genome shotgun (WGS) entry which is preliminary data.</text>
</comment>
<organism evidence="1 2">
    <name type="scientific">Ficus carica</name>
    <name type="common">Common fig</name>
    <dbReference type="NCBI Taxonomy" id="3494"/>
    <lineage>
        <taxon>Eukaryota</taxon>
        <taxon>Viridiplantae</taxon>
        <taxon>Streptophyta</taxon>
        <taxon>Embryophyta</taxon>
        <taxon>Tracheophyta</taxon>
        <taxon>Spermatophyta</taxon>
        <taxon>Magnoliopsida</taxon>
        <taxon>eudicotyledons</taxon>
        <taxon>Gunneridae</taxon>
        <taxon>Pentapetalae</taxon>
        <taxon>rosids</taxon>
        <taxon>fabids</taxon>
        <taxon>Rosales</taxon>
        <taxon>Moraceae</taxon>
        <taxon>Ficeae</taxon>
        <taxon>Ficus</taxon>
    </lineage>
</organism>
<proteinExistence type="predicted"/>
<gene>
    <name evidence="1" type="ORF">TIFTF001_002840</name>
</gene>
<keyword evidence="2" id="KW-1185">Reference proteome</keyword>
<evidence type="ECO:0000313" key="1">
    <source>
        <dbReference type="EMBL" id="GMN30535.1"/>
    </source>
</evidence>
<accession>A0AA88CT19</accession>
<sequence length="51" mass="5757">MNNSQSDLLIDHEFHIIDKCPMTLGITVMTWLPPPQDLIKVNTDDTDAKCS</sequence>
<protein>
    <submittedName>
        <fullName evidence="1">Uncharacterized protein</fullName>
    </submittedName>
</protein>
<evidence type="ECO:0000313" key="2">
    <source>
        <dbReference type="Proteomes" id="UP001187192"/>
    </source>
</evidence>
<dbReference type="EMBL" id="BTGU01000003">
    <property type="protein sequence ID" value="GMN30535.1"/>
    <property type="molecule type" value="Genomic_DNA"/>
</dbReference>
<dbReference type="Proteomes" id="UP001187192">
    <property type="component" value="Unassembled WGS sequence"/>
</dbReference>